<protein>
    <submittedName>
        <fullName evidence="1">Uncharacterized protein</fullName>
    </submittedName>
</protein>
<feature type="non-terminal residue" evidence="1">
    <location>
        <position position="62"/>
    </location>
</feature>
<accession>A0A0B6YAM7</accession>
<dbReference type="AlphaFoldDB" id="A0A0B6YAM7"/>
<evidence type="ECO:0000313" key="1">
    <source>
        <dbReference type="EMBL" id="CEK53158.1"/>
    </source>
</evidence>
<name>A0A0B6YAM7_9EUPU</name>
<organism evidence="1">
    <name type="scientific">Arion vulgaris</name>
    <dbReference type="NCBI Taxonomy" id="1028688"/>
    <lineage>
        <taxon>Eukaryota</taxon>
        <taxon>Metazoa</taxon>
        <taxon>Spiralia</taxon>
        <taxon>Lophotrochozoa</taxon>
        <taxon>Mollusca</taxon>
        <taxon>Gastropoda</taxon>
        <taxon>Heterobranchia</taxon>
        <taxon>Euthyneura</taxon>
        <taxon>Panpulmonata</taxon>
        <taxon>Eupulmonata</taxon>
        <taxon>Stylommatophora</taxon>
        <taxon>Helicina</taxon>
        <taxon>Arionoidea</taxon>
        <taxon>Arionidae</taxon>
        <taxon>Arion</taxon>
    </lineage>
</organism>
<proteinExistence type="predicted"/>
<reference evidence="1" key="1">
    <citation type="submission" date="2014-12" db="EMBL/GenBank/DDBJ databases">
        <title>Insight into the proteome of Arion vulgaris.</title>
        <authorList>
            <person name="Aradska J."/>
            <person name="Bulat T."/>
            <person name="Smidak R."/>
            <person name="Sarate P."/>
            <person name="Gangsoo J."/>
            <person name="Sialana F."/>
            <person name="Bilban M."/>
            <person name="Lubec G."/>
        </authorList>
    </citation>
    <scope>NUCLEOTIDE SEQUENCE</scope>
    <source>
        <tissue evidence="1">Skin</tissue>
    </source>
</reference>
<dbReference type="EMBL" id="HACG01006293">
    <property type="protein sequence ID" value="CEK53158.1"/>
    <property type="molecule type" value="Transcribed_RNA"/>
</dbReference>
<sequence length="62" mass="6957">MIGLAFEIQDSYCRKILSLDKSNPNGKDIELKIKYCNIDVSSIGVVSYAFCYIGILTGPYFK</sequence>
<gene>
    <name evidence="1" type="primary">ORF19286</name>
</gene>